<accession>A0AAU1TWC8</accession>
<sequence length="477" mass="52164">MASREHPPLPESVRHGLRAIVFDTNSFPRGGLDLDLLREWGQRALDDGFEVWVPEPVLWELAEHAAASWEVWRASTNRARKSMQAAGLRIAFDDPYSSRAEVMAAVDASVRSLAPSVQIIALDGDLAVEALRDQVQILPPANKKSDVKTGAADSAWIRQVLRAADNDIDSFVIVGADADVYDAFRGWSLPKPHMVPLHALQGTIFVLEAPGDETRDALVRFLQGVVGQPLKAGRTPDEDLTLGQVGVLTNFVDDWDDDQIRDVELGDISAVVGMNEVKISRRGLATAQVFLLVDAEYSGWRIDEDGTLLAHSSNLPQILVRDVLSFTLDGGAVTHARSETGQAAASRADNRAYSDPSDALFELIDTLRLIPGAEEDLELTTDNTGSTTFSNGFDLTLEVEDGGGDPHWTATFTLSKGTWSASLEVRCEWDALRVPYEDPDIFPAYVLTSDDAYARSIPAEWAPAAWAINHMWPPEPT</sequence>
<reference evidence="1" key="1">
    <citation type="submission" date="2022-10" db="EMBL/GenBank/DDBJ databases">
        <title>The complete genomes of actinobacterial strains from the NBC collection.</title>
        <authorList>
            <person name="Joergensen T.S."/>
            <person name="Alvarez Arevalo M."/>
            <person name="Sterndorff E.B."/>
            <person name="Faurdal D."/>
            <person name="Vuksanovic O."/>
            <person name="Mourched A.-S."/>
            <person name="Charusanti P."/>
            <person name="Shaw S."/>
            <person name="Blin K."/>
            <person name="Weber T."/>
        </authorList>
    </citation>
    <scope>NUCLEOTIDE SEQUENCE</scope>
    <source>
        <strain evidence="1">NBC_00119</strain>
    </source>
</reference>
<dbReference type="EMBL" id="CP108195">
    <property type="protein sequence ID" value="WTS09678.1"/>
    <property type="molecule type" value="Genomic_DNA"/>
</dbReference>
<evidence type="ECO:0008006" key="3">
    <source>
        <dbReference type="Google" id="ProtNLM"/>
    </source>
</evidence>
<evidence type="ECO:0000313" key="1">
    <source>
        <dbReference type="EMBL" id="WTS09678.1"/>
    </source>
</evidence>
<evidence type="ECO:0000313" key="2">
    <source>
        <dbReference type="EMBL" id="WTS18495.1"/>
    </source>
</evidence>
<dbReference type="AlphaFoldDB" id="A0AAU1TWC8"/>
<name>A0AAU1TWC8_9ACTN</name>
<gene>
    <name evidence="1" type="ORF">OHU69_00040</name>
    <name evidence="2" type="ORF">OHU69_50630</name>
</gene>
<proteinExistence type="predicted"/>
<dbReference type="EMBL" id="CP108195">
    <property type="protein sequence ID" value="WTS18495.1"/>
    <property type="molecule type" value="Genomic_DNA"/>
</dbReference>
<organism evidence="1">
    <name type="scientific">Streptomyces sp. NBC_00119</name>
    <dbReference type="NCBI Taxonomy" id="2975659"/>
    <lineage>
        <taxon>Bacteria</taxon>
        <taxon>Bacillati</taxon>
        <taxon>Actinomycetota</taxon>
        <taxon>Actinomycetes</taxon>
        <taxon>Kitasatosporales</taxon>
        <taxon>Streptomycetaceae</taxon>
        <taxon>Streptomyces</taxon>
    </lineage>
</organism>
<protein>
    <recommendedName>
        <fullName evidence="3">DUF4935 domain-containing protein</fullName>
    </recommendedName>
</protein>